<evidence type="ECO:0000313" key="6">
    <source>
        <dbReference type="Proteomes" id="UP001198862"/>
    </source>
</evidence>
<dbReference type="CDD" id="cd03219">
    <property type="entry name" value="ABC_Mj1267_LivG_branched"/>
    <property type="match status" value="1"/>
</dbReference>
<protein>
    <submittedName>
        <fullName evidence="5">ABC transporter ATP-binding protein</fullName>
    </submittedName>
</protein>
<dbReference type="InterPro" id="IPR003439">
    <property type="entry name" value="ABC_transporter-like_ATP-bd"/>
</dbReference>
<dbReference type="Pfam" id="PF12399">
    <property type="entry name" value="BCA_ABC_TP_C"/>
    <property type="match status" value="1"/>
</dbReference>
<keyword evidence="6" id="KW-1185">Reference proteome</keyword>
<evidence type="ECO:0000256" key="2">
    <source>
        <dbReference type="ARBA" id="ARBA00022741"/>
    </source>
</evidence>
<dbReference type="GO" id="GO:0005524">
    <property type="term" value="F:ATP binding"/>
    <property type="evidence" value="ECO:0007669"/>
    <property type="project" value="UniProtKB-KW"/>
</dbReference>
<name>A0ABS8KWX9_9HYPH</name>
<dbReference type="PROSITE" id="PS50893">
    <property type="entry name" value="ABC_TRANSPORTER_2"/>
    <property type="match status" value="1"/>
</dbReference>
<dbReference type="SUPFAM" id="SSF52540">
    <property type="entry name" value="P-loop containing nucleoside triphosphate hydrolases"/>
    <property type="match status" value="1"/>
</dbReference>
<keyword evidence="1" id="KW-0813">Transport</keyword>
<dbReference type="EMBL" id="JAJISD010000006">
    <property type="protein sequence ID" value="MCC8430545.1"/>
    <property type="molecule type" value="Genomic_DNA"/>
</dbReference>
<dbReference type="InterPro" id="IPR003593">
    <property type="entry name" value="AAA+_ATPase"/>
</dbReference>
<dbReference type="InterPro" id="IPR032823">
    <property type="entry name" value="BCA_ABC_TP_C"/>
</dbReference>
<dbReference type="Gene3D" id="3.40.50.300">
    <property type="entry name" value="P-loop containing nucleotide triphosphate hydrolases"/>
    <property type="match status" value="1"/>
</dbReference>
<dbReference type="PANTHER" id="PTHR45772">
    <property type="entry name" value="CONSERVED COMPONENT OF ABC TRANSPORTER FOR NATURAL AMINO ACIDS-RELATED"/>
    <property type="match status" value="1"/>
</dbReference>
<dbReference type="Proteomes" id="UP001198862">
    <property type="component" value="Unassembled WGS sequence"/>
</dbReference>
<keyword evidence="3 5" id="KW-0067">ATP-binding</keyword>
<dbReference type="InterPro" id="IPR051120">
    <property type="entry name" value="ABC_AA/LPS_Transport"/>
</dbReference>
<evidence type="ECO:0000256" key="3">
    <source>
        <dbReference type="ARBA" id="ARBA00022840"/>
    </source>
</evidence>
<evidence type="ECO:0000256" key="1">
    <source>
        <dbReference type="ARBA" id="ARBA00022448"/>
    </source>
</evidence>
<keyword evidence="2" id="KW-0547">Nucleotide-binding</keyword>
<gene>
    <name evidence="5" type="ORF">LJ725_16335</name>
</gene>
<reference evidence="5 6" key="1">
    <citation type="submission" date="2021-11" db="EMBL/GenBank/DDBJ databases">
        <authorList>
            <person name="Lee D.-H."/>
            <person name="Kim S.-B."/>
        </authorList>
    </citation>
    <scope>NUCLEOTIDE SEQUENCE [LARGE SCALE GENOMIC DNA]</scope>
    <source>
        <strain evidence="5 6">KCTC 52223</strain>
    </source>
</reference>
<evidence type="ECO:0000259" key="4">
    <source>
        <dbReference type="PROSITE" id="PS50893"/>
    </source>
</evidence>
<sequence length="242" mass="25614">MLEVREVSKSFGGLKAVDRASLDVACGEIVGLIGPNGAGKTTLFATIAGFHRPDAGTVSFEGKPVTGLAPHRICAAGMVRTFQITQPFAGISVRENIMVGAYLHTADRRLAAREAEAVAALVGMKDQLDQRGADLTVAGRKRLELARALATGPRLLLLDEVMAGLNPTEIVEIVGVIRNIREAGVTILLIEHVMQAVTSLAERVYVLNQGRMIAEGTPASIADDEQVIEAYLGHGAAKVLRA</sequence>
<dbReference type="PANTHER" id="PTHR45772:SF7">
    <property type="entry name" value="AMINO ACID ABC TRANSPORTER ATP-BINDING PROTEIN"/>
    <property type="match status" value="1"/>
</dbReference>
<comment type="caution">
    <text evidence="5">The sequence shown here is derived from an EMBL/GenBank/DDBJ whole genome shotgun (WGS) entry which is preliminary data.</text>
</comment>
<dbReference type="Pfam" id="PF00005">
    <property type="entry name" value="ABC_tran"/>
    <property type="match status" value="1"/>
</dbReference>
<evidence type="ECO:0000313" key="5">
    <source>
        <dbReference type="EMBL" id="MCC8430545.1"/>
    </source>
</evidence>
<accession>A0ABS8KWX9</accession>
<feature type="domain" description="ABC transporter" evidence="4">
    <location>
        <begin position="2"/>
        <end position="234"/>
    </location>
</feature>
<dbReference type="InterPro" id="IPR027417">
    <property type="entry name" value="P-loop_NTPase"/>
</dbReference>
<proteinExistence type="predicted"/>
<dbReference type="RefSeq" id="WP_230551700.1">
    <property type="nucleotide sequence ID" value="NZ_JAJISD010000006.1"/>
</dbReference>
<organism evidence="5 6">
    <name type="scientific">Reyranella aquatilis</name>
    <dbReference type="NCBI Taxonomy" id="2035356"/>
    <lineage>
        <taxon>Bacteria</taxon>
        <taxon>Pseudomonadati</taxon>
        <taxon>Pseudomonadota</taxon>
        <taxon>Alphaproteobacteria</taxon>
        <taxon>Hyphomicrobiales</taxon>
        <taxon>Reyranellaceae</taxon>
        <taxon>Reyranella</taxon>
    </lineage>
</organism>
<dbReference type="SMART" id="SM00382">
    <property type="entry name" value="AAA"/>
    <property type="match status" value="1"/>
</dbReference>